<proteinExistence type="predicted"/>
<dbReference type="Proteomes" id="UP000000393">
    <property type="component" value="Chromosome"/>
</dbReference>
<name>D8KBI8_NITWC</name>
<feature type="region of interest" description="Disordered" evidence="1">
    <location>
        <begin position="1"/>
        <end position="44"/>
    </location>
</feature>
<gene>
    <name evidence="2" type="ordered locus">Nwat_2893</name>
</gene>
<dbReference type="EMBL" id="CP002086">
    <property type="protein sequence ID" value="ADJ29635.1"/>
    <property type="molecule type" value="Genomic_DNA"/>
</dbReference>
<dbReference type="HOGENOM" id="CLU_3219211_0_0_6"/>
<reference evidence="2 3" key="1">
    <citation type="submission" date="2010-06" db="EMBL/GenBank/DDBJ databases">
        <title>Complete sequence of chromosome of Nitrosococcus watsoni C-113.</title>
        <authorList>
            <consortium name="US DOE Joint Genome Institute"/>
            <person name="Lucas S."/>
            <person name="Copeland A."/>
            <person name="Lapidus A."/>
            <person name="Cheng J.-F."/>
            <person name="Bruce D."/>
            <person name="Goodwin L."/>
            <person name="Pitluck S."/>
            <person name="Malfatti S.A."/>
            <person name="Chain P.S.G."/>
            <person name="Land M."/>
            <person name="Hauser L."/>
            <person name="Kyrpides N."/>
            <person name="Ivanova N."/>
            <person name="Cambell M.A."/>
            <person name="Heidelberg J.F."/>
            <person name="Klotz M.G."/>
            <person name="Woyke T."/>
        </authorList>
    </citation>
    <scope>NUCLEOTIDE SEQUENCE [LARGE SCALE GENOMIC DNA]</scope>
    <source>
        <strain evidence="2 3">C-113</strain>
    </source>
</reference>
<organism evidence="2 3">
    <name type="scientific">Nitrosococcus watsoni (strain C-113)</name>
    <dbReference type="NCBI Taxonomy" id="105559"/>
    <lineage>
        <taxon>Bacteria</taxon>
        <taxon>Pseudomonadati</taxon>
        <taxon>Pseudomonadota</taxon>
        <taxon>Gammaproteobacteria</taxon>
        <taxon>Chromatiales</taxon>
        <taxon>Chromatiaceae</taxon>
        <taxon>Nitrosococcus</taxon>
    </lineage>
</organism>
<feature type="compositionally biased region" description="Polar residues" evidence="1">
    <location>
        <begin position="33"/>
        <end position="44"/>
    </location>
</feature>
<dbReference type="RefSeq" id="WP_013221700.1">
    <property type="nucleotide sequence ID" value="NC_014315.1"/>
</dbReference>
<evidence type="ECO:0000256" key="1">
    <source>
        <dbReference type="SAM" id="MobiDB-lite"/>
    </source>
</evidence>
<accession>D8KBI8</accession>
<dbReference type="AlphaFoldDB" id="D8KBI8"/>
<evidence type="ECO:0000313" key="2">
    <source>
        <dbReference type="EMBL" id="ADJ29635.1"/>
    </source>
</evidence>
<dbReference type="KEGG" id="nwa:Nwat_2893"/>
<protein>
    <submittedName>
        <fullName evidence="2">Uncharacterized protein</fullName>
    </submittedName>
</protein>
<evidence type="ECO:0000313" key="3">
    <source>
        <dbReference type="Proteomes" id="UP000000393"/>
    </source>
</evidence>
<sequence length="44" mass="5027">MTNYPRAGSKQEKRSERERRDALMGRLAPVANVSRQLQLQRNGG</sequence>
<keyword evidence="3" id="KW-1185">Reference proteome</keyword>
<feature type="compositionally biased region" description="Basic and acidic residues" evidence="1">
    <location>
        <begin position="9"/>
        <end position="23"/>
    </location>
</feature>